<keyword evidence="4" id="KW-1185">Reference proteome</keyword>
<dbReference type="Proteomes" id="UP000033900">
    <property type="component" value="Unassembled WGS sequence"/>
</dbReference>
<feature type="region of interest" description="Disordered" evidence="1">
    <location>
        <begin position="1"/>
        <end position="81"/>
    </location>
</feature>
<feature type="compositionally biased region" description="Basic and acidic residues" evidence="1">
    <location>
        <begin position="1"/>
        <end position="11"/>
    </location>
</feature>
<proteinExistence type="predicted"/>
<keyword evidence="2" id="KW-0812">Transmembrane</keyword>
<organism evidence="3 4">
    <name type="scientific">Microbacterium hydrocarbonoxydans</name>
    <dbReference type="NCBI Taxonomy" id="273678"/>
    <lineage>
        <taxon>Bacteria</taxon>
        <taxon>Bacillati</taxon>
        <taxon>Actinomycetota</taxon>
        <taxon>Actinomycetes</taxon>
        <taxon>Micrococcales</taxon>
        <taxon>Microbacteriaceae</taxon>
        <taxon>Microbacterium</taxon>
    </lineage>
</organism>
<evidence type="ECO:0008006" key="5">
    <source>
        <dbReference type="Google" id="ProtNLM"/>
    </source>
</evidence>
<evidence type="ECO:0000313" key="4">
    <source>
        <dbReference type="Proteomes" id="UP000033900"/>
    </source>
</evidence>
<feature type="transmembrane region" description="Helical" evidence="2">
    <location>
        <begin position="134"/>
        <end position="155"/>
    </location>
</feature>
<keyword evidence="2" id="KW-1133">Transmembrane helix</keyword>
<dbReference type="AlphaFoldDB" id="A0A0M2HX16"/>
<reference evidence="3 4" key="1">
    <citation type="submission" date="2015-02" db="EMBL/GenBank/DDBJ databases">
        <title>Draft genome sequences of ten Microbacterium spp. with emphasis on heavy metal contaminated environments.</title>
        <authorList>
            <person name="Corretto E."/>
        </authorList>
    </citation>
    <scope>NUCLEOTIDE SEQUENCE [LARGE SCALE GENOMIC DNA]</scope>
    <source>
        <strain evidence="3 4">SA35</strain>
    </source>
</reference>
<sequence length="160" mass="15940">MTDPSRPEDHNPYAPPPAGEPVMPPVPAPQDAPPAYQPPAAQPPLTPGVQPPAAQPPQYPGAAYPGAPVAGPQSTPPAAKNSAKTSSIISLVAGIVSIFLIPYIAGIVGIGTGVTAIRMNNAAKNSGAGFNSAYTGMAIGGIVLGAIGIVLKLVLDIALR</sequence>
<feature type="transmembrane region" description="Helical" evidence="2">
    <location>
        <begin position="88"/>
        <end position="114"/>
    </location>
</feature>
<dbReference type="PATRIC" id="fig|273678.4.peg.173"/>
<evidence type="ECO:0000256" key="1">
    <source>
        <dbReference type="SAM" id="MobiDB-lite"/>
    </source>
</evidence>
<accession>A0A0M2HX16</accession>
<feature type="compositionally biased region" description="Low complexity" evidence="1">
    <location>
        <begin position="60"/>
        <end position="73"/>
    </location>
</feature>
<protein>
    <recommendedName>
        <fullName evidence="5">DUF4190 domain-containing protein</fullName>
    </recommendedName>
</protein>
<feature type="compositionally biased region" description="Pro residues" evidence="1">
    <location>
        <begin position="13"/>
        <end position="59"/>
    </location>
</feature>
<keyword evidence="2" id="KW-0472">Membrane</keyword>
<comment type="caution">
    <text evidence="3">The sequence shown here is derived from an EMBL/GenBank/DDBJ whole genome shotgun (WGS) entry which is preliminary data.</text>
</comment>
<gene>
    <name evidence="3" type="ORF">RS84_00182</name>
</gene>
<dbReference type="EMBL" id="JYJB01000003">
    <property type="protein sequence ID" value="KJL49470.1"/>
    <property type="molecule type" value="Genomic_DNA"/>
</dbReference>
<evidence type="ECO:0000313" key="3">
    <source>
        <dbReference type="EMBL" id="KJL49470.1"/>
    </source>
</evidence>
<dbReference type="STRING" id="273678.RS84_00182"/>
<name>A0A0M2HX16_9MICO</name>
<evidence type="ECO:0000256" key="2">
    <source>
        <dbReference type="SAM" id="Phobius"/>
    </source>
</evidence>
<dbReference type="RefSeq" id="WP_052676153.1">
    <property type="nucleotide sequence ID" value="NZ_CP158847.1"/>
</dbReference>